<dbReference type="CDD" id="cd11642">
    <property type="entry name" value="SUMT"/>
    <property type="match status" value="1"/>
</dbReference>
<dbReference type="PANTHER" id="PTHR45790:SF3">
    <property type="entry name" value="S-ADENOSYL-L-METHIONINE-DEPENDENT UROPORPHYRINOGEN III METHYLTRANSFERASE, CHLOROPLASTIC"/>
    <property type="match status" value="1"/>
</dbReference>
<evidence type="ECO:0000256" key="6">
    <source>
        <dbReference type="RuleBase" id="RU003960"/>
    </source>
</evidence>
<dbReference type="FunFam" id="3.30.950.10:FF:000001">
    <property type="entry name" value="Siroheme synthase"/>
    <property type="match status" value="1"/>
</dbReference>
<evidence type="ECO:0000256" key="3">
    <source>
        <dbReference type="ARBA" id="ARBA00022679"/>
    </source>
</evidence>
<keyword evidence="5" id="KW-0627">Porphyrin biosynthesis</keyword>
<dbReference type="NCBIfam" id="TIGR01469">
    <property type="entry name" value="cobA_cysG_Cterm"/>
    <property type="match status" value="1"/>
</dbReference>
<dbReference type="OrthoDB" id="9815856at2"/>
<evidence type="ECO:0000259" key="8">
    <source>
        <dbReference type="Pfam" id="PF02602"/>
    </source>
</evidence>
<dbReference type="InterPro" id="IPR035996">
    <property type="entry name" value="4pyrrol_Methylase_sf"/>
</dbReference>
<dbReference type="EMBL" id="SOAZ01000013">
    <property type="protein sequence ID" value="TDT56463.1"/>
    <property type="molecule type" value="Genomic_DNA"/>
</dbReference>
<dbReference type="Pfam" id="PF02602">
    <property type="entry name" value="HEM4"/>
    <property type="match status" value="1"/>
</dbReference>
<organism evidence="9 10">
    <name type="scientific">Fonticella tunisiensis</name>
    <dbReference type="NCBI Taxonomy" id="1096341"/>
    <lineage>
        <taxon>Bacteria</taxon>
        <taxon>Bacillati</taxon>
        <taxon>Bacillota</taxon>
        <taxon>Clostridia</taxon>
        <taxon>Eubacteriales</taxon>
        <taxon>Clostridiaceae</taxon>
        <taxon>Fonticella</taxon>
    </lineage>
</organism>
<dbReference type="RefSeq" id="WP_133628355.1">
    <property type="nucleotide sequence ID" value="NZ_SOAZ01000013.1"/>
</dbReference>
<keyword evidence="10" id="KW-1185">Reference proteome</keyword>
<dbReference type="InterPro" id="IPR036108">
    <property type="entry name" value="4pyrrol_syn_uPrphyn_synt_sf"/>
</dbReference>
<keyword evidence="2 6" id="KW-0489">Methyltransferase</keyword>
<name>A0A4R7KM38_9CLOT</name>
<dbReference type="Gene3D" id="3.30.950.10">
    <property type="entry name" value="Methyltransferase, Cobalt-precorrin-4 Transmethylase, Domain 2"/>
    <property type="match status" value="1"/>
</dbReference>
<accession>A0A4R7KM38</accession>
<dbReference type="GO" id="GO:0004851">
    <property type="term" value="F:uroporphyrin-III C-methyltransferase activity"/>
    <property type="evidence" value="ECO:0007669"/>
    <property type="project" value="UniProtKB-EC"/>
</dbReference>
<keyword evidence="3 6" id="KW-0808">Transferase</keyword>
<gene>
    <name evidence="9" type="ORF">EDD71_1136</name>
</gene>
<evidence type="ECO:0000256" key="2">
    <source>
        <dbReference type="ARBA" id="ARBA00022603"/>
    </source>
</evidence>
<dbReference type="Gene3D" id="3.40.50.10090">
    <property type="match status" value="2"/>
</dbReference>
<dbReference type="InterPro" id="IPR000878">
    <property type="entry name" value="4pyrrol_Mease"/>
</dbReference>
<comment type="caution">
    <text evidence="9">The sequence shown here is derived from an EMBL/GenBank/DDBJ whole genome shotgun (WGS) entry which is preliminary data.</text>
</comment>
<dbReference type="PROSITE" id="PS00840">
    <property type="entry name" value="SUMT_2"/>
    <property type="match status" value="1"/>
</dbReference>
<dbReference type="NCBIfam" id="NF004790">
    <property type="entry name" value="PRK06136.1"/>
    <property type="match status" value="1"/>
</dbReference>
<dbReference type="FunFam" id="3.40.1010.10:FF:000001">
    <property type="entry name" value="Siroheme synthase"/>
    <property type="match status" value="1"/>
</dbReference>
<evidence type="ECO:0000256" key="5">
    <source>
        <dbReference type="ARBA" id="ARBA00023244"/>
    </source>
</evidence>
<protein>
    <recommendedName>
        <fullName evidence="1">uroporphyrinogen-III C-methyltransferase</fullName>
        <ecNumber evidence="1">2.1.1.107</ecNumber>
    </recommendedName>
</protein>
<dbReference type="InterPro" id="IPR050161">
    <property type="entry name" value="Siro_Cobalamin_biosynth"/>
</dbReference>
<dbReference type="CDD" id="cd06578">
    <property type="entry name" value="HemD"/>
    <property type="match status" value="1"/>
</dbReference>
<feature type="domain" description="Tetrapyrrole biosynthesis uroporphyrinogen III synthase" evidence="8">
    <location>
        <begin position="265"/>
        <end position="493"/>
    </location>
</feature>
<dbReference type="Proteomes" id="UP000295325">
    <property type="component" value="Unassembled WGS sequence"/>
</dbReference>
<evidence type="ECO:0000313" key="10">
    <source>
        <dbReference type="Proteomes" id="UP000295325"/>
    </source>
</evidence>
<dbReference type="Pfam" id="PF00590">
    <property type="entry name" value="TP_methylase"/>
    <property type="match status" value="1"/>
</dbReference>
<dbReference type="SUPFAM" id="SSF53790">
    <property type="entry name" value="Tetrapyrrole methylase"/>
    <property type="match status" value="1"/>
</dbReference>
<evidence type="ECO:0000256" key="4">
    <source>
        <dbReference type="ARBA" id="ARBA00022691"/>
    </source>
</evidence>
<dbReference type="Gene3D" id="3.40.1010.10">
    <property type="entry name" value="Cobalt-precorrin-4 Transmethylase, Domain 1"/>
    <property type="match status" value="1"/>
</dbReference>
<dbReference type="GO" id="GO:0019354">
    <property type="term" value="P:siroheme biosynthetic process"/>
    <property type="evidence" value="ECO:0007669"/>
    <property type="project" value="InterPro"/>
</dbReference>
<dbReference type="GO" id="GO:0004852">
    <property type="term" value="F:uroporphyrinogen-III synthase activity"/>
    <property type="evidence" value="ECO:0007669"/>
    <property type="project" value="InterPro"/>
</dbReference>
<feature type="domain" description="Tetrapyrrole methylase" evidence="7">
    <location>
        <begin position="4"/>
        <end position="214"/>
    </location>
</feature>
<dbReference type="InterPro" id="IPR006366">
    <property type="entry name" value="CobA/CysG_C"/>
</dbReference>
<dbReference type="InterPro" id="IPR003043">
    <property type="entry name" value="Uropor_MeTrfase_CS"/>
</dbReference>
<reference evidence="9 10" key="1">
    <citation type="submission" date="2019-03" db="EMBL/GenBank/DDBJ databases">
        <title>Genomic Encyclopedia of Type Strains, Phase IV (KMG-IV): sequencing the most valuable type-strain genomes for metagenomic binning, comparative biology and taxonomic classification.</title>
        <authorList>
            <person name="Goeker M."/>
        </authorList>
    </citation>
    <scope>NUCLEOTIDE SEQUENCE [LARGE SCALE GENOMIC DNA]</scope>
    <source>
        <strain evidence="9 10">DSM 24455</strain>
    </source>
</reference>
<dbReference type="PROSITE" id="PS00839">
    <property type="entry name" value="SUMT_1"/>
    <property type="match status" value="1"/>
</dbReference>
<dbReference type="EC" id="2.1.1.107" evidence="1"/>
<evidence type="ECO:0000313" key="9">
    <source>
        <dbReference type="EMBL" id="TDT56463.1"/>
    </source>
</evidence>
<dbReference type="AlphaFoldDB" id="A0A4R7KM38"/>
<evidence type="ECO:0000259" key="7">
    <source>
        <dbReference type="Pfam" id="PF00590"/>
    </source>
</evidence>
<proteinExistence type="inferred from homology"/>
<sequence length="502" mass="56159">MKGKVYLVGAGPGDYKLITLKGLEAIRKADVIVYDRLANDRLLKEAKKGCEFIYVGKASSNHTMPQKDINRLLVNKAKEGKIVTRLKGGDPYVFGRGGEEGEFLYKEEIDFEVIPGITSAIGGLCYAGIPVTHRDYASSFHVITGHLKDDDEEIDWKTVANLRGTLIFLMGLSRLKSIVQNLIKHGKQGSTPAAVINRATWKSQRVVTGTLEDIYDKVHREGIESPAIIVVGDVVNLRDKLNYFEKKLLFGKNIVVTRSRVQSSTLVEKIEEFGGNAIEIPTIEIRKIEPNDMLEDAINHIKEYSYIIFTSANGVNIFFEKLFDMGYDSRILHNSRIVAVGKGTAKELNRYGIKADIVPKKFVGEGIFEELKDIINKRDRILIPRSKGARSFLVDELSKICSVTEVKTYETLKDESEKDRLLDLINDGNIDYITFTSSSTVENFISMAGAQNIGTLRNIKIISIGPITSEAIRKHSLNVYREAREHTIDGIVQCIIEDVQEG</sequence>
<evidence type="ECO:0000256" key="1">
    <source>
        <dbReference type="ARBA" id="ARBA00012162"/>
    </source>
</evidence>
<dbReference type="GO" id="GO:0032259">
    <property type="term" value="P:methylation"/>
    <property type="evidence" value="ECO:0007669"/>
    <property type="project" value="UniProtKB-KW"/>
</dbReference>
<comment type="similarity">
    <text evidence="6">Belongs to the precorrin methyltransferase family.</text>
</comment>
<dbReference type="InterPro" id="IPR014776">
    <property type="entry name" value="4pyrrole_Mease_sub2"/>
</dbReference>
<dbReference type="SUPFAM" id="SSF69618">
    <property type="entry name" value="HemD-like"/>
    <property type="match status" value="1"/>
</dbReference>
<dbReference type="PANTHER" id="PTHR45790">
    <property type="entry name" value="SIROHEME SYNTHASE-RELATED"/>
    <property type="match status" value="1"/>
</dbReference>
<dbReference type="InterPro" id="IPR014777">
    <property type="entry name" value="4pyrrole_Mease_sub1"/>
</dbReference>
<dbReference type="InterPro" id="IPR003754">
    <property type="entry name" value="4pyrrol_synth_uPrphyn_synth"/>
</dbReference>
<keyword evidence="4" id="KW-0949">S-adenosyl-L-methionine</keyword>